<evidence type="ECO:0000313" key="2">
    <source>
        <dbReference type="Proteomes" id="UP000789901"/>
    </source>
</evidence>
<accession>A0ABN7WT22</accession>
<evidence type="ECO:0000313" key="1">
    <source>
        <dbReference type="EMBL" id="CAG8840132.1"/>
    </source>
</evidence>
<gene>
    <name evidence="1" type="ORF">GMARGA_LOCUS34768</name>
</gene>
<name>A0ABN7WT22_GIGMA</name>
<dbReference type="EMBL" id="CAJVQB010062132">
    <property type="protein sequence ID" value="CAG8840132.1"/>
    <property type="molecule type" value="Genomic_DNA"/>
</dbReference>
<feature type="non-terminal residue" evidence="1">
    <location>
        <position position="1"/>
    </location>
</feature>
<dbReference type="Proteomes" id="UP000789901">
    <property type="component" value="Unassembled WGS sequence"/>
</dbReference>
<reference evidence="1 2" key="1">
    <citation type="submission" date="2021-06" db="EMBL/GenBank/DDBJ databases">
        <authorList>
            <person name="Kallberg Y."/>
            <person name="Tangrot J."/>
            <person name="Rosling A."/>
        </authorList>
    </citation>
    <scope>NUCLEOTIDE SEQUENCE [LARGE SCALE GENOMIC DNA]</scope>
    <source>
        <strain evidence="1 2">120-4 pot B 10/14</strain>
    </source>
</reference>
<organism evidence="1 2">
    <name type="scientific">Gigaspora margarita</name>
    <dbReference type="NCBI Taxonomy" id="4874"/>
    <lineage>
        <taxon>Eukaryota</taxon>
        <taxon>Fungi</taxon>
        <taxon>Fungi incertae sedis</taxon>
        <taxon>Mucoromycota</taxon>
        <taxon>Glomeromycotina</taxon>
        <taxon>Glomeromycetes</taxon>
        <taxon>Diversisporales</taxon>
        <taxon>Gigasporaceae</taxon>
        <taxon>Gigaspora</taxon>
    </lineage>
</organism>
<comment type="caution">
    <text evidence="1">The sequence shown here is derived from an EMBL/GenBank/DDBJ whole genome shotgun (WGS) entry which is preliminary data.</text>
</comment>
<keyword evidence="2" id="KW-1185">Reference proteome</keyword>
<proteinExistence type="predicted"/>
<sequence length="43" mass="4777">TSIQATTPKGIYGDFTLASDYVTFDIDMFDDDLTTNSNLPKFP</sequence>
<protein>
    <submittedName>
        <fullName evidence="1">40212_t:CDS:1</fullName>
    </submittedName>
</protein>